<dbReference type="CDD" id="cd07323">
    <property type="entry name" value="LAM"/>
    <property type="match status" value="1"/>
</dbReference>
<protein>
    <recommendedName>
        <fullName evidence="4">HTH La-type RNA-binding domain-containing protein</fullName>
    </recommendedName>
</protein>
<sequence>MREGSLQGVTADEAGWKSNDLKKNSQVLEATSETSGEGTHWKQTSSTDEEAVTGWSNDISESTTGFSYPYYSRWMPSSYPPMSTAPYIAPPSPYAPYYYPIFPPAGVITPGVPLSNYPFTLEMAIVHQIEYYLGEENLAKDVYLRQLMDSEMWVEIEKLVTFPKLSRLTTSVRLVARVLREFSFRVQVHEDDERVRPTPPEASDEDRRLVIVKNVSGNISKEDFTSYVHKEMGESSRLKILSNMDDTWFVYCNDESDAERLCSLLLTSFQGNILEARRKTDDLSRHWGETMEFSKSNRQTALATMMMMPSSSHPGFAMPSYGNPSYVPMNTGMYSYPFPSYMFPLNAGMTDTSRNVRNRRRGSNRGIRGNTDKETIKVNESDMVSENKPLMETSSQMTLPKGTRGRSQEKNLKEAGNMMNGNISSGTDAKQAMTNHKTRLQRNNGASEKYSQSMMKEKNTKEPNLSLAEFPPLPSSNGTKVNSLFKSGKGELNSTNSGEVVQMDSSKVSDAKETEVFFERDSNISYVSTTDSVTEKASVPVLSFGDVVLTTENLSDIQESL</sequence>
<feature type="domain" description="HTH La-type RNA-binding" evidence="4">
    <location>
        <begin position="115"/>
        <end position="205"/>
    </location>
</feature>
<dbReference type="PANTHER" id="PTHR22792:SF132">
    <property type="entry name" value="LA-RELATED PROTEIN 1"/>
    <property type="match status" value="1"/>
</dbReference>
<evidence type="ECO:0000313" key="6">
    <source>
        <dbReference type="Proteomes" id="UP001300502"/>
    </source>
</evidence>
<dbReference type="InterPro" id="IPR006630">
    <property type="entry name" value="La_HTH"/>
</dbReference>
<evidence type="ECO:0000256" key="1">
    <source>
        <dbReference type="ARBA" id="ARBA00022884"/>
    </source>
</evidence>
<feature type="region of interest" description="Disordered" evidence="3">
    <location>
        <begin position="1"/>
        <end position="58"/>
    </location>
</feature>
<dbReference type="PROSITE" id="PS50961">
    <property type="entry name" value="HTH_LA"/>
    <property type="match status" value="1"/>
</dbReference>
<evidence type="ECO:0000259" key="4">
    <source>
        <dbReference type="PROSITE" id="PS50961"/>
    </source>
</evidence>
<dbReference type="Proteomes" id="UP001300502">
    <property type="component" value="Unassembled WGS sequence"/>
</dbReference>
<name>A0AAV9I9A4_9RHOD</name>
<reference evidence="5 6" key="1">
    <citation type="submission" date="2022-07" db="EMBL/GenBank/DDBJ databases">
        <title>Genome-wide signatures of adaptation to extreme environments.</title>
        <authorList>
            <person name="Cho C.H."/>
            <person name="Yoon H.S."/>
        </authorList>
    </citation>
    <scope>NUCLEOTIDE SEQUENCE [LARGE SCALE GENOMIC DNA]</scope>
    <source>
        <strain evidence="5 6">108.79 E11</strain>
    </source>
</reference>
<feature type="compositionally biased region" description="Polar residues" evidence="3">
    <location>
        <begin position="24"/>
        <end position="46"/>
    </location>
</feature>
<dbReference type="InterPro" id="IPR045180">
    <property type="entry name" value="La_dom_prot"/>
</dbReference>
<dbReference type="SMART" id="SM00715">
    <property type="entry name" value="LA"/>
    <property type="match status" value="1"/>
</dbReference>
<dbReference type="EMBL" id="JANCYU010000020">
    <property type="protein sequence ID" value="KAK4523943.1"/>
    <property type="molecule type" value="Genomic_DNA"/>
</dbReference>
<dbReference type="InterPro" id="IPR036390">
    <property type="entry name" value="WH_DNA-bd_sf"/>
</dbReference>
<evidence type="ECO:0000256" key="2">
    <source>
        <dbReference type="PROSITE-ProRule" id="PRU00332"/>
    </source>
</evidence>
<dbReference type="SUPFAM" id="SSF46785">
    <property type="entry name" value="Winged helix' DNA-binding domain"/>
    <property type="match status" value="1"/>
</dbReference>
<feature type="region of interest" description="Disordered" evidence="3">
    <location>
        <begin position="352"/>
        <end position="371"/>
    </location>
</feature>
<evidence type="ECO:0000313" key="5">
    <source>
        <dbReference type="EMBL" id="KAK4523943.1"/>
    </source>
</evidence>
<gene>
    <name evidence="5" type="ORF">GAYE_SCF00G1841</name>
</gene>
<keyword evidence="1 2" id="KW-0694">RNA-binding</keyword>
<dbReference type="PANTHER" id="PTHR22792">
    <property type="entry name" value="LUPUS LA PROTEIN-RELATED"/>
    <property type="match status" value="1"/>
</dbReference>
<dbReference type="Pfam" id="PF05383">
    <property type="entry name" value="La"/>
    <property type="match status" value="1"/>
</dbReference>
<dbReference type="GO" id="GO:0003723">
    <property type="term" value="F:RNA binding"/>
    <property type="evidence" value="ECO:0007669"/>
    <property type="project" value="UniProtKB-UniRule"/>
</dbReference>
<accession>A0AAV9I9A4</accession>
<comment type="caution">
    <text evidence="5">The sequence shown here is derived from an EMBL/GenBank/DDBJ whole genome shotgun (WGS) entry which is preliminary data.</text>
</comment>
<dbReference type="GO" id="GO:0005737">
    <property type="term" value="C:cytoplasm"/>
    <property type="evidence" value="ECO:0007669"/>
    <property type="project" value="UniProtKB-ARBA"/>
</dbReference>
<organism evidence="5 6">
    <name type="scientific">Galdieria yellowstonensis</name>
    <dbReference type="NCBI Taxonomy" id="3028027"/>
    <lineage>
        <taxon>Eukaryota</taxon>
        <taxon>Rhodophyta</taxon>
        <taxon>Bangiophyceae</taxon>
        <taxon>Galdieriales</taxon>
        <taxon>Galdieriaceae</taxon>
        <taxon>Galdieria</taxon>
    </lineage>
</organism>
<evidence type="ECO:0000256" key="3">
    <source>
        <dbReference type="SAM" id="MobiDB-lite"/>
    </source>
</evidence>
<keyword evidence="6" id="KW-1185">Reference proteome</keyword>
<dbReference type="AlphaFoldDB" id="A0AAV9I9A4"/>
<dbReference type="Gene3D" id="1.10.10.10">
    <property type="entry name" value="Winged helix-like DNA-binding domain superfamily/Winged helix DNA-binding domain"/>
    <property type="match status" value="1"/>
</dbReference>
<dbReference type="InterPro" id="IPR036388">
    <property type="entry name" value="WH-like_DNA-bd_sf"/>
</dbReference>
<proteinExistence type="predicted"/>